<name>A0A0V8HF60_9BACI</name>
<feature type="transmembrane region" description="Helical" evidence="7">
    <location>
        <begin position="150"/>
        <end position="170"/>
    </location>
</feature>
<feature type="transmembrane region" description="Helical" evidence="7">
    <location>
        <begin position="406"/>
        <end position="425"/>
    </location>
</feature>
<dbReference type="EMBL" id="FMAU01000004">
    <property type="protein sequence ID" value="SCC22092.1"/>
    <property type="molecule type" value="Genomic_DNA"/>
</dbReference>
<keyword evidence="5 7" id="KW-1133">Transmembrane helix</keyword>
<evidence type="ECO:0000256" key="2">
    <source>
        <dbReference type="ARBA" id="ARBA00022475"/>
    </source>
</evidence>
<feature type="transmembrane region" description="Helical" evidence="7">
    <location>
        <begin position="432"/>
        <end position="454"/>
    </location>
</feature>
<dbReference type="GO" id="GO:0005886">
    <property type="term" value="C:plasma membrane"/>
    <property type="evidence" value="ECO:0007669"/>
    <property type="project" value="UniProtKB-SubCell"/>
</dbReference>
<evidence type="ECO:0000256" key="4">
    <source>
        <dbReference type="ARBA" id="ARBA00022692"/>
    </source>
</evidence>
<comment type="subcellular location">
    <subcellularLocation>
        <location evidence="1">Cell inner membrane</location>
        <topology evidence="1">Multi-pass membrane protein</topology>
    </subcellularLocation>
</comment>
<keyword evidence="4 7" id="KW-0812">Transmembrane</keyword>
<dbReference type="OrthoDB" id="3761770at2"/>
<proteinExistence type="predicted"/>
<dbReference type="Proteomes" id="UP000181997">
    <property type="component" value="Unassembled WGS sequence"/>
</dbReference>
<dbReference type="AlphaFoldDB" id="A0A0V8HF60"/>
<keyword evidence="6 7" id="KW-0472">Membrane</keyword>
<dbReference type="InterPro" id="IPR010656">
    <property type="entry name" value="DctM"/>
</dbReference>
<dbReference type="GO" id="GO:0022857">
    <property type="term" value="F:transmembrane transporter activity"/>
    <property type="evidence" value="ECO:0007669"/>
    <property type="project" value="TreeGrafter"/>
</dbReference>
<feature type="transmembrane region" description="Helical" evidence="7">
    <location>
        <begin position="32"/>
        <end position="50"/>
    </location>
</feature>
<feature type="domain" description="TRAP C4-dicarboxylate transport system permease DctM subunit" evidence="8">
    <location>
        <begin position="20"/>
        <end position="447"/>
    </location>
</feature>
<feature type="transmembrane region" description="Helical" evidence="7">
    <location>
        <begin position="6"/>
        <end position="25"/>
    </location>
</feature>
<feature type="transmembrane region" description="Helical" evidence="7">
    <location>
        <begin position="182"/>
        <end position="205"/>
    </location>
</feature>
<reference evidence="10" key="1">
    <citation type="submission" date="2016-08" db="EMBL/GenBank/DDBJ databases">
        <authorList>
            <person name="Varghese N."/>
            <person name="Submissions Spin"/>
        </authorList>
    </citation>
    <scope>NUCLEOTIDE SEQUENCE [LARGE SCALE GENOMIC DNA]</scope>
    <source>
        <strain evidence="10">SGD-1123</strain>
    </source>
</reference>
<evidence type="ECO:0000256" key="1">
    <source>
        <dbReference type="ARBA" id="ARBA00004429"/>
    </source>
</evidence>
<feature type="transmembrane region" description="Helical" evidence="7">
    <location>
        <begin position="339"/>
        <end position="364"/>
    </location>
</feature>
<feature type="transmembrane region" description="Helical" evidence="7">
    <location>
        <begin position="62"/>
        <end position="82"/>
    </location>
</feature>
<dbReference type="PANTHER" id="PTHR33362">
    <property type="entry name" value="SIALIC ACID TRAP TRANSPORTER PERMEASE PROTEIN SIAT-RELATED"/>
    <property type="match status" value="1"/>
</dbReference>
<dbReference type="Pfam" id="PF06808">
    <property type="entry name" value="DctM"/>
    <property type="match status" value="1"/>
</dbReference>
<organism evidence="9 10">
    <name type="scientific">[Bacillus] enclensis</name>
    <dbReference type="NCBI Taxonomy" id="1402860"/>
    <lineage>
        <taxon>Bacteria</taxon>
        <taxon>Bacillati</taxon>
        <taxon>Bacillota</taxon>
        <taxon>Bacilli</taxon>
        <taxon>Bacillales</taxon>
        <taxon>Bacillaceae</taxon>
        <taxon>Rossellomorea</taxon>
    </lineage>
</organism>
<accession>A0A0V8HF60</accession>
<keyword evidence="3" id="KW-0997">Cell inner membrane</keyword>
<feature type="transmembrane region" description="Helical" evidence="7">
    <location>
        <begin position="265"/>
        <end position="285"/>
    </location>
</feature>
<evidence type="ECO:0000256" key="3">
    <source>
        <dbReference type="ARBA" id="ARBA00022519"/>
    </source>
</evidence>
<evidence type="ECO:0000259" key="8">
    <source>
        <dbReference type="Pfam" id="PF06808"/>
    </source>
</evidence>
<evidence type="ECO:0000256" key="6">
    <source>
        <dbReference type="ARBA" id="ARBA00023136"/>
    </source>
</evidence>
<keyword evidence="10" id="KW-1185">Reference proteome</keyword>
<gene>
    <name evidence="9" type="ORF">GA0061094_3194</name>
</gene>
<feature type="transmembrane region" description="Helical" evidence="7">
    <location>
        <begin position="306"/>
        <end position="327"/>
    </location>
</feature>
<evidence type="ECO:0000313" key="9">
    <source>
        <dbReference type="EMBL" id="SCC22092.1"/>
    </source>
</evidence>
<dbReference type="InterPro" id="IPR004681">
    <property type="entry name" value="TRAP_DctM"/>
</dbReference>
<feature type="transmembrane region" description="Helical" evidence="7">
    <location>
        <begin position="226"/>
        <end position="245"/>
    </location>
</feature>
<keyword evidence="2" id="KW-1003">Cell membrane</keyword>
<evidence type="ECO:0000313" key="10">
    <source>
        <dbReference type="Proteomes" id="UP000181997"/>
    </source>
</evidence>
<dbReference type="RefSeq" id="WP_058299208.1">
    <property type="nucleotide sequence ID" value="NZ_FMAU01000004.1"/>
</dbReference>
<protein>
    <submittedName>
        <fullName evidence="9">TRAP-type C4-dicarboxylate transport system, large permease component</fullName>
    </submittedName>
</protein>
<evidence type="ECO:0000256" key="7">
    <source>
        <dbReference type="SAM" id="Phobius"/>
    </source>
</evidence>
<sequence>MFGIPAAIFYLLALIAFVAVLFVLFKRPMYEVMTLAFVFIVVISGAYELAWQSLLFPSTSSLFYAIFAFMVVAIIFDSTKVVNSIIKLMLSIVGRFRGGAGYVALLGSTFMASLSGTGPGNVATTGVFTIPMMKKSNYPKALAATTEMSASMLGNIIPPSGIVILTFGILNDVYPDSISLSSWMVVAYGIGFWFFVQRWLTLWALCKYYKVEPVPREELPTFKRSLSLGWPALILPALIFLPLLADSQFKDFIIGRIGEEGAGAYSSSVLMFTPGLAGAYALAIGRKALPSKRINFPNLFNMFKSSLPKVVPIGVTIYMAYAISQVFVGLEMEQAVREWFVSFGLSTTALIIILPLFFMILGMVLPGSAQVAILGGAMIAVFGTLGGNPVLLAAMLPAMTGALEGMTPPLALGLFVAMGIAGSTFKDTAKLAVVWVLLHVLVSIILLAGIIPIIGL</sequence>
<evidence type="ECO:0000256" key="5">
    <source>
        <dbReference type="ARBA" id="ARBA00022989"/>
    </source>
</evidence>
<feature type="transmembrane region" description="Helical" evidence="7">
    <location>
        <begin position="371"/>
        <end position="394"/>
    </location>
</feature>